<keyword evidence="2" id="KW-1185">Reference proteome</keyword>
<accession>A0A084U6R1</accession>
<proteinExistence type="predicted"/>
<dbReference type="STRING" id="472175.EL18_02900"/>
<dbReference type="Pfam" id="PF06698">
    <property type="entry name" value="DUF1192"/>
    <property type="match status" value="1"/>
</dbReference>
<dbReference type="InterPro" id="IPR009579">
    <property type="entry name" value="DUF1192"/>
</dbReference>
<dbReference type="PATRIC" id="fig|472175.3.peg.2894"/>
<dbReference type="AlphaFoldDB" id="A0A084U6R1"/>
<gene>
    <name evidence="1" type="ORF">EL18_02900</name>
</gene>
<name>A0A084U6R1_9HYPH</name>
<protein>
    <recommendedName>
        <fullName evidence="3">DUF1192 domain-containing protein</fullName>
    </recommendedName>
</protein>
<reference evidence="1 2" key="1">
    <citation type="submission" date="2014-05" db="EMBL/GenBank/DDBJ databases">
        <title>Draft Genome Sequence of Nitratireductor basaltis Strain UMTGB225, A Marine Bacterium Isolated from Green Barrel Tunicate.</title>
        <authorList>
            <person name="Gan H.Y."/>
        </authorList>
    </citation>
    <scope>NUCLEOTIDE SEQUENCE [LARGE SCALE GENOMIC DNA]</scope>
    <source>
        <strain evidence="1 2">UMTGB225</strain>
    </source>
</reference>
<dbReference type="OrthoDB" id="7872350at2"/>
<comment type="caution">
    <text evidence="1">The sequence shown here is derived from an EMBL/GenBank/DDBJ whole genome shotgun (WGS) entry which is preliminary data.</text>
</comment>
<evidence type="ECO:0000313" key="2">
    <source>
        <dbReference type="Proteomes" id="UP000053675"/>
    </source>
</evidence>
<dbReference type="EMBL" id="JMQM01000002">
    <property type="protein sequence ID" value="KFB08647.1"/>
    <property type="molecule type" value="Genomic_DNA"/>
</dbReference>
<dbReference type="Proteomes" id="UP000053675">
    <property type="component" value="Unassembled WGS sequence"/>
</dbReference>
<dbReference type="RefSeq" id="WP_036485654.1">
    <property type="nucleotide sequence ID" value="NZ_JMQM01000002.1"/>
</dbReference>
<sequence>MAEPDDETTRSARRFQPGQDLYGISIDELQQIAAVLKEEITRIEREIASRDSTKAAAEALFKNG</sequence>
<evidence type="ECO:0000313" key="1">
    <source>
        <dbReference type="EMBL" id="KFB08647.1"/>
    </source>
</evidence>
<evidence type="ECO:0008006" key="3">
    <source>
        <dbReference type="Google" id="ProtNLM"/>
    </source>
</evidence>
<organism evidence="1 2">
    <name type="scientific">Nitratireductor basaltis</name>
    <dbReference type="NCBI Taxonomy" id="472175"/>
    <lineage>
        <taxon>Bacteria</taxon>
        <taxon>Pseudomonadati</taxon>
        <taxon>Pseudomonadota</taxon>
        <taxon>Alphaproteobacteria</taxon>
        <taxon>Hyphomicrobiales</taxon>
        <taxon>Phyllobacteriaceae</taxon>
        <taxon>Nitratireductor</taxon>
    </lineage>
</organism>